<dbReference type="CDD" id="cd00229">
    <property type="entry name" value="SGNH_hydrolase"/>
    <property type="match status" value="1"/>
</dbReference>
<dbReference type="PANTHER" id="PTHR43784:SF2">
    <property type="entry name" value="GDSL-LIKE LIPASE_ACYLHYDROLASE, PUTATIVE (AFU_ORTHOLOGUE AFUA_2G00820)-RELATED"/>
    <property type="match status" value="1"/>
</dbReference>
<comment type="caution">
    <text evidence="2">The sequence shown here is derived from an EMBL/GenBank/DDBJ whole genome shotgun (WGS) entry which is preliminary data.</text>
</comment>
<dbReference type="InterPro" id="IPR013830">
    <property type="entry name" value="SGNH_hydro"/>
</dbReference>
<dbReference type="SUPFAM" id="SSF52266">
    <property type="entry name" value="SGNH hydrolase"/>
    <property type="match status" value="1"/>
</dbReference>
<dbReference type="GO" id="GO:0016787">
    <property type="term" value="F:hydrolase activity"/>
    <property type="evidence" value="ECO:0007669"/>
    <property type="project" value="UniProtKB-KW"/>
</dbReference>
<dbReference type="Pfam" id="PF13472">
    <property type="entry name" value="Lipase_GDSL_2"/>
    <property type="match status" value="1"/>
</dbReference>
<name>A0ABU8EBF7_9ACTN</name>
<reference evidence="2 3" key="1">
    <citation type="submission" date="2024-03" db="EMBL/GenBank/DDBJ databases">
        <title>Draft genome sequence of Klenkia terrae.</title>
        <authorList>
            <person name="Duangmal K."/>
            <person name="Chantavorakit T."/>
        </authorList>
    </citation>
    <scope>NUCLEOTIDE SEQUENCE [LARGE SCALE GENOMIC DNA]</scope>
    <source>
        <strain evidence="2 3">JCM 17786</strain>
    </source>
</reference>
<feature type="domain" description="SGNH hydrolase-type esterase" evidence="1">
    <location>
        <begin position="45"/>
        <end position="220"/>
    </location>
</feature>
<keyword evidence="3" id="KW-1185">Reference proteome</keyword>
<evidence type="ECO:0000313" key="2">
    <source>
        <dbReference type="EMBL" id="MEI4280961.1"/>
    </source>
</evidence>
<dbReference type="EC" id="3.1.-.-" evidence="2"/>
<organism evidence="2 3">
    <name type="scientific">Klenkia terrae</name>
    <dbReference type="NCBI Taxonomy" id="1052259"/>
    <lineage>
        <taxon>Bacteria</taxon>
        <taxon>Bacillati</taxon>
        <taxon>Actinomycetota</taxon>
        <taxon>Actinomycetes</taxon>
        <taxon>Geodermatophilales</taxon>
        <taxon>Geodermatophilaceae</taxon>
        <taxon>Klenkia</taxon>
    </lineage>
</organism>
<keyword evidence="2" id="KW-0378">Hydrolase</keyword>
<evidence type="ECO:0000313" key="3">
    <source>
        <dbReference type="Proteomes" id="UP001373496"/>
    </source>
</evidence>
<dbReference type="RefSeq" id="WP_225234231.1">
    <property type="nucleotide sequence ID" value="NZ_UEXK01000004.1"/>
</dbReference>
<dbReference type="InterPro" id="IPR036514">
    <property type="entry name" value="SGNH_hydro_sf"/>
</dbReference>
<dbReference type="EMBL" id="JBAPLV010000033">
    <property type="protein sequence ID" value="MEI4280961.1"/>
    <property type="molecule type" value="Genomic_DNA"/>
</dbReference>
<dbReference type="PANTHER" id="PTHR43784">
    <property type="entry name" value="GDSL-LIKE LIPASE/ACYLHYDROLASE, PUTATIVE (AFU_ORTHOLOGUE AFUA_2G00820)-RELATED"/>
    <property type="match status" value="1"/>
</dbReference>
<accession>A0ABU8EBF7</accession>
<sequence>MLAVVAVMAVVVMGAALRVPGPEGGDASRSGPPMGPPTRPTAALFIGDSYTAGAGASSPAQAWSCRAAALLDWTCNLDAQGGTGFVADGRSNTPSFSPLPDRLQSSAQRYLADVVVIDAGRNDRATPAEDVVAVAAAYLAEVRARWPEATLVVVLPAYLTQGPDPADSWQQTVDAGFRDLAVDLGGLVIDPVGERWVEDAAAQRLLDPDGIHPDDAGHALLAERFVADVRQAGLADPPLTDLRTPGS</sequence>
<gene>
    <name evidence="2" type="ORF">UXQ13_20970</name>
</gene>
<evidence type="ECO:0000259" key="1">
    <source>
        <dbReference type="Pfam" id="PF13472"/>
    </source>
</evidence>
<proteinExistence type="predicted"/>
<dbReference type="Gene3D" id="3.40.50.1110">
    <property type="entry name" value="SGNH hydrolase"/>
    <property type="match status" value="1"/>
</dbReference>
<dbReference type="InterPro" id="IPR053140">
    <property type="entry name" value="GDSL_Rv0518-like"/>
</dbReference>
<protein>
    <submittedName>
        <fullName evidence="2">SGNH/GDSL hydrolase family protein</fullName>
        <ecNumber evidence="2">3.1.-.-</ecNumber>
    </submittedName>
</protein>
<dbReference type="Proteomes" id="UP001373496">
    <property type="component" value="Unassembled WGS sequence"/>
</dbReference>